<dbReference type="AlphaFoldDB" id="A0AAN8WNV2"/>
<feature type="non-terminal residue" evidence="1">
    <location>
        <position position="54"/>
    </location>
</feature>
<reference evidence="1 2" key="1">
    <citation type="submission" date="2023-11" db="EMBL/GenBank/DDBJ databases">
        <title>Halocaridina rubra genome assembly.</title>
        <authorList>
            <person name="Smith C."/>
        </authorList>
    </citation>
    <scope>NUCLEOTIDE SEQUENCE [LARGE SCALE GENOMIC DNA]</scope>
    <source>
        <strain evidence="1">EP-1</strain>
        <tissue evidence="1">Whole</tissue>
    </source>
</reference>
<proteinExistence type="predicted"/>
<keyword evidence="2" id="KW-1185">Reference proteome</keyword>
<evidence type="ECO:0000313" key="2">
    <source>
        <dbReference type="Proteomes" id="UP001381693"/>
    </source>
</evidence>
<dbReference type="EMBL" id="JAXCGZ010016225">
    <property type="protein sequence ID" value="KAK7069511.1"/>
    <property type="molecule type" value="Genomic_DNA"/>
</dbReference>
<comment type="caution">
    <text evidence="1">The sequence shown here is derived from an EMBL/GenBank/DDBJ whole genome shotgun (WGS) entry which is preliminary data.</text>
</comment>
<organism evidence="1 2">
    <name type="scientific">Halocaridina rubra</name>
    <name type="common">Hawaiian red shrimp</name>
    <dbReference type="NCBI Taxonomy" id="373956"/>
    <lineage>
        <taxon>Eukaryota</taxon>
        <taxon>Metazoa</taxon>
        <taxon>Ecdysozoa</taxon>
        <taxon>Arthropoda</taxon>
        <taxon>Crustacea</taxon>
        <taxon>Multicrustacea</taxon>
        <taxon>Malacostraca</taxon>
        <taxon>Eumalacostraca</taxon>
        <taxon>Eucarida</taxon>
        <taxon>Decapoda</taxon>
        <taxon>Pleocyemata</taxon>
        <taxon>Caridea</taxon>
        <taxon>Atyoidea</taxon>
        <taxon>Atyidae</taxon>
        <taxon>Halocaridina</taxon>
    </lineage>
</organism>
<name>A0AAN8WNV2_HALRR</name>
<evidence type="ECO:0000313" key="1">
    <source>
        <dbReference type="EMBL" id="KAK7069511.1"/>
    </source>
</evidence>
<gene>
    <name evidence="1" type="ORF">SK128_027744</name>
</gene>
<protein>
    <submittedName>
        <fullName evidence="1">Uncharacterized protein</fullName>
    </submittedName>
</protein>
<accession>A0AAN8WNV2</accession>
<dbReference type="Proteomes" id="UP001381693">
    <property type="component" value="Unassembled WGS sequence"/>
</dbReference>
<sequence length="54" mass="6073">MYKVKVKSKGAEKQKDQNMIQRSFAAAQSGRDIDLQAILRHELSKVPRSLASTN</sequence>